<dbReference type="InterPro" id="IPR036390">
    <property type="entry name" value="WH_DNA-bd_sf"/>
</dbReference>
<keyword evidence="4" id="KW-0131">Cell cycle</keyword>
<dbReference type="AlphaFoldDB" id="A0A1I5CHZ1"/>
<evidence type="ECO:0000256" key="4">
    <source>
        <dbReference type="ARBA" id="ARBA00023306"/>
    </source>
</evidence>
<keyword evidence="3" id="KW-0159">Chromosome partition</keyword>
<proteinExistence type="predicted"/>
<dbReference type="OrthoDB" id="9806226at2"/>
<dbReference type="Gene3D" id="1.10.10.10">
    <property type="entry name" value="Winged helix-like DNA-binding domain superfamily/Winged helix DNA-binding domain"/>
    <property type="match status" value="2"/>
</dbReference>
<dbReference type="PANTHER" id="PTHR34298">
    <property type="entry name" value="SEGREGATION AND CONDENSATION PROTEIN B"/>
    <property type="match status" value="1"/>
</dbReference>
<evidence type="ECO:0000256" key="1">
    <source>
        <dbReference type="ARBA" id="ARBA00022490"/>
    </source>
</evidence>
<accession>A0A1I5CHZ1</accession>
<dbReference type="Proteomes" id="UP000183107">
    <property type="component" value="Unassembled WGS sequence"/>
</dbReference>
<evidence type="ECO:0000313" key="5">
    <source>
        <dbReference type="EMBL" id="SFN86655.1"/>
    </source>
</evidence>
<keyword evidence="6" id="KW-1185">Reference proteome</keyword>
<dbReference type="PIRSF" id="PIRSF019345">
    <property type="entry name" value="ScpB"/>
    <property type="match status" value="1"/>
</dbReference>
<dbReference type="STRING" id="1266925.GCA_000619905_02214"/>
<dbReference type="EMBL" id="FOVJ01000004">
    <property type="protein sequence ID" value="SFN86655.1"/>
    <property type="molecule type" value="Genomic_DNA"/>
</dbReference>
<evidence type="ECO:0000256" key="2">
    <source>
        <dbReference type="ARBA" id="ARBA00022618"/>
    </source>
</evidence>
<dbReference type="InterPro" id="IPR005234">
    <property type="entry name" value="ScpB_csome_segregation"/>
</dbReference>
<keyword evidence="1" id="KW-0963">Cytoplasm</keyword>
<evidence type="ECO:0000256" key="3">
    <source>
        <dbReference type="ARBA" id="ARBA00022829"/>
    </source>
</evidence>
<protein>
    <submittedName>
        <fullName evidence="5">Segregation and condensation protein B</fullName>
    </submittedName>
</protein>
<dbReference type="NCBIfam" id="TIGR00281">
    <property type="entry name" value="SMC-Scp complex subunit ScpB"/>
    <property type="match status" value="1"/>
</dbReference>
<dbReference type="PANTHER" id="PTHR34298:SF2">
    <property type="entry name" value="SEGREGATION AND CONDENSATION PROTEIN B"/>
    <property type="match status" value="1"/>
</dbReference>
<dbReference type="GO" id="GO:0051304">
    <property type="term" value="P:chromosome separation"/>
    <property type="evidence" value="ECO:0007669"/>
    <property type="project" value="InterPro"/>
</dbReference>
<gene>
    <name evidence="5" type="ORF">SAMN05216386_2017</name>
</gene>
<dbReference type="InterPro" id="IPR036388">
    <property type="entry name" value="WH-like_DNA-bd_sf"/>
</dbReference>
<dbReference type="SUPFAM" id="SSF46785">
    <property type="entry name" value="Winged helix' DNA-binding domain"/>
    <property type="match status" value="2"/>
</dbReference>
<dbReference type="Pfam" id="PF04079">
    <property type="entry name" value="SMC_ScpB"/>
    <property type="match status" value="1"/>
</dbReference>
<reference evidence="6" key="1">
    <citation type="submission" date="2016-10" db="EMBL/GenBank/DDBJ databases">
        <authorList>
            <person name="Varghese N."/>
        </authorList>
    </citation>
    <scope>NUCLEOTIDE SEQUENCE [LARGE SCALE GENOMIC DNA]</scope>
    <source>
        <strain evidence="6">Nsp8</strain>
    </source>
</reference>
<name>A0A1I5CHZ1_9PROT</name>
<keyword evidence="2" id="KW-0132">Cell division</keyword>
<dbReference type="RefSeq" id="WP_074797084.1">
    <property type="nucleotide sequence ID" value="NZ_FOVJ01000004.1"/>
</dbReference>
<evidence type="ECO:0000313" key="6">
    <source>
        <dbReference type="Proteomes" id="UP000183107"/>
    </source>
</evidence>
<organism evidence="5 6">
    <name type="scientific">Nitrosospira briensis</name>
    <dbReference type="NCBI Taxonomy" id="35799"/>
    <lineage>
        <taxon>Bacteria</taxon>
        <taxon>Pseudomonadati</taxon>
        <taxon>Pseudomonadota</taxon>
        <taxon>Betaproteobacteria</taxon>
        <taxon>Nitrosomonadales</taxon>
        <taxon>Nitrosomonadaceae</taxon>
        <taxon>Nitrosospira</taxon>
    </lineage>
</organism>
<sequence>MSGQSVPLPLSSSPGSSSPAEVKRILETALLVSQEPLPLSELKKLFDDQLGTEVLRRLLEELRWDWNGKGVELVNVAGGWRFHAKPEMQQFIDRLNPQKPPRYSRAVLETLAIIAYRQPVTRGDIEEIRGVAVSSPVLKALESRGWIAAIGFRDVPGRPALYATTADFLNDLNLRSLEELPPLEELGSLIETGEAAESVAAPEIDAAADTTHSAPLLRASPATEGK</sequence>
<dbReference type="GO" id="GO:0051301">
    <property type="term" value="P:cell division"/>
    <property type="evidence" value="ECO:0007669"/>
    <property type="project" value="UniProtKB-KW"/>
</dbReference>